<evidence type="ECO:0000313" key="2">
    <source>
        <dbReference type="Proteomes" id="UP000499080"/>
    </source>
</evidence>
<dbReference type="EMBL" id="BGPR01000004">
    <property type="protein sequence ID" value="GBL74057.1"/>
    <property type="molecule type" value="Genomic_DNA"/>
</dbReference>
<gene>
    <name evidence="1" type="ORF">AVEN_230965_1</name>
</gene>
<evidence type="ECO:0000313" key="1">
    <source>
        <dbReference type="EMBL" id="GBL74057.1"/>
    </source>
</evidence>
<accession>A0A4Y2A3E1</accession>
<protein>
    <submittedName>
        <fullName evidence="1">Uncharacterized protein</fullName>
    </submittedName>
</protein>
<organism evidence="1 2">
    <name type="scientific">Araneus ventricosus</name>
    <name type="common">Orbweaver spider</name>
    <name type="synonym">Epeira ventricosa</name>
    <dbReference type="NCBI Taxonomy" id="182803"/>
    <lineage>
        <taxon>Eukaryota</taxon>
        <taxon>Metazoa</taxon>
        <taxon>Ecdysozoa</taxon>
        <taxon>Arthropoda</taxon>
        <taxon>Chelicerata</taxon>
        <taxon>Arachnida</taxon>
        <taxon>Araneae</taxon>
        <taxon>Araneomorphae</taxon>
        <taxon>Entelegynae</taxon>
        <taxon>Araneoidea</taxon>
        <taxon>Araneidae</taxon>
        <taxon>Araneus</taxon>
    </lineage>
</organism>
<reference evidence="1 2" key="1">
    <citation type="journal article" date="2019" name="Sci. Rep.">
        <title>Orb-weaving spider Araneus ventricosus genome elucidates the spidroin gene catalogue.</title>
        <authorList>
            <person name="Kono N."/>
            <person name="Nakamura H."/>
            <person name="Ohtoshi R."/>
            <person name="Moran D.A.P."/>
            <person name="Shinohara A."/>
            <person name="Yoshida Y."/>
            <person name="Fujiwara M."/>
            <person name="Mori M."/>
            <person name="Tomita M."/>
            <person name="Arakawa K."/>
        </authorList>
    </citation>
    <scope>NUCLEOTIDE SEQUENCE [LARGE SCALE GENOMIC DNA]</scope>
</reference>
<proteinExistence type="predicted"/>
<keyword evidence="2" id="KW-1185">Reference proteome</keyword>
<dbReference type="AlphaFoldDB" id="A0A4Y2A3E1"/>
<name>A0A4Y2A3E1_ARAVE</name>
<comment type="caution">
    <text evidence="1">The sequence shown here is derived from an EMBL/GenBank/DDBJ whole genome shotgun (WGS) entry which is preliminary data.</text>
</comment>
<dbReference type="Proteomes" id="UP000499080">
    <property type="component" value="Unassembled WGS sequence"/>
</dbReference>
<sequence>MSKETGIVQRLFLEHPKHALWDCDPVAYRHTVLEQSTIVTLEGSAWTSESDNLNFVPLCGHGTRSKDNKRCADIQHDSSEHKDSTSTKVIHLPYIGGMVAGTMFYPDEDSSRITLCTDSRLISGPNLAVQE</sequence>